<keyword evidence="1" id="KW-0805">Transcription regulation</keyword>
<evidence type="ECO:0000259" key="7">
    <source>
        <dbReference type="PROSITE" id="PS50048"/>
    </source>
</evidence>
<evidence type="ECO:0000256" key="2">
    <source>
        <dbReference type="ARBA" id="ARBA00023125"/>
    </source>
</evidence>
<dbReference type="Gene3D" id="4.10.240.10">
    <property type="entry name" value="Zn(2)-C6 fungal-type DNA-binding domain"/>
    <property type="match status" value="1"/>
</dbReference>
<evidence type="ECO:0000256" key="3">
    <source>
        <dbReference type="ARBA" id="ARBA00023163"/>
    </source>
</evidence>
<evidence type="ECO:0000313" key="8">
    <source>
        <dbReference type="EMBL" id="KAL2817684.1"/>
    </source>
</evidence>
<keyword evidence="9" id="KW-1185">Reference proteome</keyword>
<dbReference type="CDD" id="cd00067">
    <property type="entry name" value="GAL4"/>
    <property type="match status" value="1"/>
</dbReference>
<evidence type="ECO:0000256" key="4">
    <source>
        <dbReference type="ARBA" id="ARBA00023242"/>
    </source>
</evidence>
<dbReference type="PANTHER" id="PTHR47657:SF13">
    <property type="entry name" value="ZN(2)-C6 FUNGAL-TYPE DOMAIN-CONTAINING PROTEIN-RELATED"/>
    <property type="match status" value="1"/>
</dbReference>
<comment type="caution">
    <text evidence="8">The sequence shown here is derived from an EMBL/GenBank/DDBJ whole genome shotgun (WGS) entry which is preliminary data.</text>
</comment>
<feature type="domain" description="Zn(2)-C6 fungal-type" evidence="7">
    <location>
        <begin position="21"/>
        <end position="51"/>
    </location>
</feature>
<dbReference type="PROSITE" id="PS00463">
    <property type="entry name" value="ZN2_CY6_FUNGAL_1"/>
    <property type="match status" value="1"/>
</dbReference>
<organism evidence="8 9">
    <name type="scientific">Aspergillus cavernicola</name>
    <dbReference type="NCBI Taxonomy" id="176166"/>
    <lineage>
        <taxon>Eukaryota</taxon>
        <taxon>Fungi</taxon>
        <taxon>Dikarya</taxon>
        <taxon>Ascomycota</taxon>
        <taxon>Pezizomycotina</taxon>
        <taxon>Eurotiomycetes</taxon>
        <taxon>Eurotiomycetidae</taxon>
        <taxon>Eurotiales</taxon>
        <taxon>Aspergillaceae</taxon>
        <taxon>Aspergillus</taxon>
        <taxon>Aspergillus subgen. Nidulantes</taxon>
    </lineage>
</organism>
<dbReference type="InterPro" id="IPR052400">
    <property type="entry name" value="Zn2-C6_fungal_TF"/>
</dbReference>
<evidence type="ECO:0000313" key="9">
    <source>
        <dbReference type="Proteomes" id="UP001610335"/>
    </source>
</evidence>
<dbReference type="PROSITE" id="PS50048">
    <property type="entry name" value="ZN2_CY6_FUNGAL_2"/>
    <property type="match status" value="1"/>
</dbReference>
<dbReference type="SUPFAM" id="SSF57701">
    <property type="entry name" value="Zn2/Cys6 DNA-binding domain"/>
    <property type="match status" value="1"/>
</dbReference>
<keyword evidence="3" id="KW-0804">Transcription</keyword>
<dbReference type="SMART" id="SM00066">
    <property type="entry name" value="GAL4"/>
    <property type="match status" value="1"/>
</dbReference>
<keyword evidence="6" id="KW-1133">Transmembrane helix</keyword>
<evidence type="ECO:0000256" key="1">
    <source>
        <dbReference type="ARBA" id="ARBA00023015"/>
    </source>
</evidence>
<dbReference type="InterPro" id="IPR036864">
    <property type="entry name" value="Zn2-C6_fun-type_DNA-bd_sf"/>
</dbReference>
<evidence type="ECO:0000256" key="5">
    <source>
        <dbReference type="SAM" id="MobiDB-lite"/>
    </source>
</evidence>
<accession>A0ABR4HQC6</accession>
<dbReference type="Proteomes" id="UP001610335">
    <property type="component" value="Unassembled WGS sequence"/>
</dbReference>
<dbReference type="InterPro" id="IPR001138">
    <property type="entry name" value="Zn2Cys6_DnaBD"/>
</dbReference>
<feature type="transmembrane region" description="Helical" evidence="6">
    <location>
        <begin position="147"/>
        <end position="169"/>
    </location>
</feature>
<keyword evidence="6" id="KW-0472">Membrane</keyword>
<dbReference type="Pfam" id="PF11951">
    <property type="entry name" value="Fungal_trans_2"/>
    <property type="match status" value="1"/>
</dbReference>
<feature type="region of interest" description="Disordered" evidence="5">
    <location>
        <begin position="1"/>
        <end position="20"/>
    </location>
</feature>
<protein>
    <recommendedName>
        <fullName evidence="7">Zn(2)-C6 fungal-type domain-containing protein</fullName>
    </recommendedName>
</protein>
<reference evidence="8 9" key="1">
    <citation type="submission" date="2024-07" db="EMBL/GenBank/DDBJ databases">
        <title>Section-level genome sequencing and comparative genomics of Aspergillus sections Usti and Cavernicolus.</title>
        <authorList>
            <consortium name="Lawrence Berkeley National Laboratory"/>
            <person name="Nybo J.L."/>
            <person name="Vesth T.C."/>
            <person name="Theobald S."/>
            <person name="Frisvad J.C."/>
            <person name="Larsen T.O."/>
            <person name="Kjaerboelling I."/>
            <person name="Rothschild-Mancinelli K."/>
            <person name="Lyhne E.K."/>
            <person name="Kogle M.E."/>
            <person name="Barry K."/>
            <person name="Clum A."/>
            <person name="Na H."/>
            <person name="Ledsgaard L."/>
            <person name="Lin J."/>
            <person name="Lipzen A."/>
            <person name="Kuo A."/>
            <person name="Riley R."/>
            <person name="Mondo S."/>
            <person name="LaButti K."/>
            <person name="Haridas S."/>
            <person name="Pangalinan J."/>
            <person name="Salamov A.A."/>
            <person name="Simmons B.A."/>
            <person name="Magnuson J.K."/>
            <person name="Chen J."/>
            <person name="Drula E."/>
            <person name="Henrissat B."/>
            <person name="Wiebenga A."/>
            <person name="Lubbers R.J."/>
            <person name="Gomes A.C."/>
            <person name="Makela M.R."/>
            <person name="Stajich J."/>
            <person name="Grigoriev I.V."/>
            <person name="Mortensen U.H."/>
            <person name="De vries R.P."/>
            <person name="Baker S.E."/>
            <person name="Andersen M.R."/>
        </authorList>
    </citation>
    <scope>NUCLEOTIDE SEQUENCE [LARGE SCALE GENOMIC DNA]</scope>
    <source>
        <strain evidence="8 9">CBS 600.67</strain>
    </source>
</reference>
<gene>
    <name evidence="8" type="ORF">BDW59DRAFT_175406</name>
</gene>
<dbReference type="PANTHER" id="PTHR47657">
    <property type="entry name" value="STEROL REGULATORY ELEMENT-BINDING PROTEIN ECM22"/>
    <property type="match status" value="1"/>
</dbReference>
<evidence type="ECO:0000256" key="6">
    <source>
        <dbReference type="SAM" id="Phobius"/>
    </source>
</evidence>
<keyword evidence="6" id="KW-0812">Transmembrane</keyword>
<dbReference type="InterPro" id="IPR021858">
    <property type="entry name" value="Fun_TF"/>
</dbReference>
<keyword evidence="4" id="KW-0539">Nucleus</keyword>
<dbReference type="Pfam" id="PF00172">
    <property type="entry name" value="Zn_clus"/>
    <property type="match status" value="1"/>
</dbReference>
<keyword evidence="2" id="KW-0238">DNA-binding</keyword>
<sequence>MNKENEQKIRSRRSHTKSRLGCGNCKKRRVKCDEKRPICGSCLQHSINCDFSAPASSPSEGSTPPRRYEFRQSKYQSFASPPVQDGAKKNSVGVQCNMPPSSTGEGTGAISMTDLHIFHHFVTSTYLTIADETADPQKVWQIHVPRWGMSFPSIMHLILALSALHLAYLHPHLRQTYISQADEHFTFGVRSVTTVLALDTLDSENCQLIYISAVMICFAYFARGPRDGEYLVFNARGKSEWLVLLHGVRAILAEKRGEIFTGVLEPAAKDDTTSTGGSRNLVYDLGDEQRRHKTQLRGIRDLVMAHVVDLEEKELYLEAVDDLISSFDQAYECRKYGYNATELMPYTIGWTFRLPPRMIDKLEEREPVSLVILAHWAILLRYMRGIWYMTEWDEHIVRGIRACLPGGYHEWIRWPEKVIHNVS</sequence>
<proteinExistence type="predicted"/>
<name>A0ABR4HQC6_9EURO</name>
<dbReference type="EMBL" id="JBFXLS010000090">
    <property type="protein sequence ID" value="KAL2817684.1"/>
    <property type="molecule type" value="Genomic_DNA"/>
</dbReference>